<comment type="similarity">
    <text evidence="1">Belongs to the choline/ethanolamine kinase family.</text>
</comment>
<feature type="compositionally biased region" description="Low complexity" evidence="2">
    <location>
        <begin position="19"/>
        <end position="47"/>
    </location>
</feature>
<dbReference type="InterPro" id="IPR011009">
    <property type="entry name" value="Kinase-like_dom_sf"/>
</dbReference>
<gene>
    <name evidence="4" type="ORF">CORT_0C01800</name>
</gene>
<dbReference type="OrthoDB" id="10267235at2759"/>
<dbReference type="eggNOG" id="KOG2686">
    <property type="taxonomic scope" value="Eukaryota"/>
</dbReference>
<dbReference type="PANTHER" id="PTHR22603">
    <property type="entry name" value="CHOLINE/ETHANOALAMINE KINASE"/>
    <property type="match status" value="1"/>
</dbReference>
<dbReference type="GO" id="GO:0004103">
    <property type="term" value="F:choline kinase activity"/>
    <property type="evidence" value="ECO:0007669"/>
    <property type="project" value="TreeGrafter"/>
</dbReference>
<protein>
    <submittedName>
        <fullName evidence="4">Cki1 protein</fullName>
    </submittedName>
</protein>
<evidence type="ECO:0000259" key="3">
    <source>
        <dbReference type="Pfam" id="PF04428"/>
    </source>
</evidence>
<organism evidence="4 5">
    <name type="scientific">Candida orthopsilosis (strain 90-125)</name>
    <name type="common">Yeast</name>
    <dbReference type="NCBI Taxonomy" id="1136231"/>
    <lineage>
        <taxon>Eukaryota</taxon>
        <taxon>Fungi</taxon>
        <taxon>Dikarya</taxon>
        <taxon>Ascomycota</taxon>
        <taxon>Saccharomycotina</taxon>
        <taxon>Pichiomycetes</taxon>
        <taxon>Debaryomycetaceae</taxon>
        <taxon>Candida/Lodderomyces clade</taxon>
        <taxon>Candida</taxon>
    </lineage>
</organism>
<dbReference type="EMBL" id="HE681721">
    <property type="protein sequence ID" value="CCG25557.1"/>
    <property type="molecule type" value="Genomic_DNA"/>
</dbReference>
<dbReference type="Gene3D" id="3.90.1200.10">
    <property type="match status" value="1"/>
</dbReference>
<feature type="region of interest" description="Disordered" evidence="2">
    <location>
        <begin position="1"/>
        <end position="47"/>
    </location>
</feature>
<dbReference type="Pfam" id="PF01633">
    <property type="entry name" value="Choline_kinase"/>
    <property type="match status" value="1"/>
</dbReference>
<dbReference type="GeneID" id="14539430"/>
<accession>H8X2L0</accession>
<dbReference type="Gene3D" id="3.30.200.20">
    <property type="entry name" value="Phosphorylase Kinase, domain 1"/>
    <property type="match status" value="1"/>
</dbReference>
<evidence type="ECO:0000256" key="1">
    <source>
        <dbReference type="ARBA" id="ARBA00038211"/>
    </source>
</evidence>
<sequence length="555" mass="64256">MEISPASLTPRPRSRSRTRNSTANSRSTSATRRPSLSGTRKSLSSSSLNKLTITPTQIDDERSVPSVQAVLDNSLPADFFKQDIIALTKALRIHKWHKRNLNIHKLKITRISGALTNSIYKIDYVDEEQDIHLPSLLLRVYGKNVDELIDRDSELMTLIKLSQKRIGPRLLGIFTNGRFEQFLEGFVTLTKDQIRDQVISQMIGRRMKDLHYKVELTKEESNSPVPTCWRLIEKWLKIFETEYKPGYEKAGVELEDIFMMDFDSFKKLVFKYKDWLFDKYKEDGFSSNYKFCHNDTQYGNLLLHNSFEPEEIVIDTPLGSSTNLPEVAIKSTSNKKDSNLVVIDFEYSGPNFPAFDIVNHFSEWMSNYHDPERSYFINDTMFPTQLEQLNFIKAYIEYDFQLPSSNLKSAKSDGELLNSSDKQAVSIIQYEIEKMFNECIYWRSSVQIFWALWGLIQNGPIEPRPEMSRKESEQGVDSTYNITVEMEKFGLQDLEITAGDAITSSDDDFDYLKYSNQKIAIVVGDSIQFNLLDKDRVDSKYHEDIKYLSSKTYDL</sequence>
<name>H8X2L0_CANO9</name>
<dbReference type="SUPFAM" id="SSF56112">
    <property type="entry name" value="Protein kinase-like (PK-like)"/>
    <property type="match status" value="1"/>
</dbReference>
<dbReference type="KEGG" id="cot:CORT_0C01800"/>
<dbReference type="Proteomes" id="UP000005018">
    <property type="component" value="Chromosome 3"/>
</dbReference>
<reference evidence="4 5" key="1">
    <citation type="journal article" date="2012" name="PLoS ONE">
        <title>Sequence and analysis of the genome of the pathogenic yeast Candida orthopsilosis.</title>
        <authorList>
            <person name="Riccombeni A."/>
            <person name="Vidanes G."/>
            <person name="Proux-Wera E."/>
            <person name="Wolfe K.H."/>
            <person name="Butler G."/>
        </authorList>
    </citation>
    <scope>NUCLEOTIDE SEQUENCE [LARGE SCALE GENOMIC DNA]</scope>
    <source>
        <strain evidence="4 5">Co 90-125</strain>
    </source>
</reference>
<dbReference type="AlphaFoldDB" id="H8X2L0"/>
<dbReference type="RefSeq" id="XP_003868461.1">
    <property type="nucleotide sequence ID" value="XM_003868413.1"/>
</dbReference>
<dbReference type="PANTHER" id="PTHR22603:SF93">
    <property type="entry name" value="RE24176P"/>
    <property type="match status" value="1"/>
</dbReference>
<feature type="compositionally biased region" description="Low complexity" evidence="2">
    <location>
        <begin position="1"/>
        <end position="11"/>
    </location>
</feature>
<dbReference type="HOGENOM" id="CLU_012712_4_2_1"/>
<dbReference type="CDD" id="cd05157">
    <property type="entry name" value="ETNK_euk"/>
    <property type="match status" value="1"/>
</dbReference>
<evidence type="ECO:0000313" key="4">
    <source>
        <dbReference type="EMBL" id="CCG25557.1"/>
    </source>
</evidence>
<evidence type="ECO:0000256" key="2">
    <source>
        <dbReference type="SAM" id="MobiDB-lite"/>
    </source>
</evidence>
<dbReference type="InterPro" id="IPR007521">
    <property type="entry name" value="Choline_kin_N"/>
</dbReference>
<dbReference type="GO" id="GO:0006646">
    <property type="term" value="P:phosphatidylethanolamine biosynthetic process"/>
    <property type="evidence" value="ECO:0007669"/>
    <property type="project" value="TreeGrafter"/>
</dbReference>
<keyword evidence="5" id="KW-1185">Reference proteome</keyword>
<dbReference type="Pfam" id="PF04428">
    <property type="entry name" value="Choline_kin_N"/>
    <property type="match status" value="1"/>
</dbReference>
<evidence type="ECO:0000313" key="5">
    <source>
        <dbReference type="Proteomes" id="UP000005018"/>
    </source>
</evidence>
<proteinExistence type="inferred from homology"/>
<feature type="domain" description="Choline kinase N-terminal" evidence="3">
    <location>
        <begin position="58"/>
        <end position="101"/>
    </location>
</feature>
<dbReference type="GO" id="GO:0005737">
    <property type="term" value="C:cytoplasm"/>
    <property type="evidence" value="ECO:0007669"/>
    <property type="project" value="TreeGrafter"/>
</dbReference>
<dbReference type="GO" id="GO:0004305">
    <property type="term" value="F:ethanolamine kinase activity"/>
    <property type="evidence" value="ECO:0007669"/>
    <property type="project" value="TreeGrafter"/>
</dbReference>